<reference evidence="2" key="1">
    <citation type="submission" date="2016-11" db="UniProtKB">
        <authorList>
            <consortium name="WormBaseParasite"/>
        </authorList>
    </citation>
    <scope>IDENTIFICATION</scope>
</reference>
<evidence type="ECO:0000313" key="2">
    <source>
        <dbReference type="WBParaSite" id="L893_g7511.t1"/>
    </source>
</evidence>
<sequence length="91" mass="10079">MERLGNLIIAAPKPFDRKTFDRKTFDRKANQLQALLFTLPTSHAPHVASVAKDGAARNGARDDQTVFGQTVFGQMTGRRLLTIAETIPLQE</sequence>
<organism evidence="1 2">
    <name type="scientific">Steinernema glaseri</name>
    <dbReference type="NCBI Taxonomy" id="37863"/>
    <lineage>
        <taxon>Eukaryota</taxon>
        <taxon>Metazoa</taxon>
        <taxon>Ecdysozoa</taxon>
        <taxon>Nematoda</taxon>
        <taxon>Chromadorea</taxon>
        <taxon>Rhabditida</taxon>
        <taxon>Tylenchina</taxon>
        <taxon>Panagrolaimomorpha</taxon>
        <taxon>Strongyloidoidea</taxon>
        <taxon>Steinernematidae</taxon>
        <taxon>Steinernema</taxon>
    </lineage>
</organism>
<protein>
    <submittedName>
        <fullName evidence="2">Transposase</fullName>
    </submittedName>
</protein>
<keyword evidence="1" id="KW-1185">Reference proteome</keyword>
<dbReference type="WBParaSite" id="L893_g7511.t1">
    <property type="protein sequence ID" value="L893_g7511.t1"/>
    <property type="gene ID" value="L893_g7511"/>
</dbReference>
<accession>A0A1I8APE0</accession>
<proteinExistence type="predicted"/>
<evidence type="ECO:0000313" key="1">
    <source>
        <dbReference type="Proteomes" id="UP000095287"/>
    </source>
</evidence>
<dbReference type="Proteomes" id="UP000095287">
    <property type="component" value="Unplaced"/>
</dbReference>
<dbReference type="AlphaFoldDB" id="A0A1I8APE0"/>
<name>A0A1I8APE0_9BILA</name>